<dbReference type="AlphaFoldDB" id="A0A2P2NST4"/>
<evidence type="ECO:0000313" key="1">
    <source>
        <dbReference type="EMBL" id="MBX45579.1"/>
    </source>
</evidence>
<accession>A0A2P2NST4</accession>
<sequence length="18" mass="2148">MAFLETAGKLRRLCLRLR</sequence>
<name>A0A2P2NST4_RHIMU</name>
<proteinExistence type="predicted"/>
<organism evidence="1">
    <name type="scientific">Rhizophora mucronata</name>
    <name type="common">Asiatic mangrove</name>
    <dbReference type="NCBI Taxonomy" id="61149"/>
    <lineage>
        <taxon>Eukaryota</taxon>
        <taxon>Viridiplantae</taxon>
        <taxon>Streptophyta</taxon>
        <taxon>Embryophyta</taxon>
        <taxon>Tracheophyta</taxon>
        <taxon>Spermatophyta</taxon>
        <taxon>Magnoliopsida</taxon>
        <taxon>eudicotyledons</taxon>
        <taxon>Gunneridae</taxon>
        <taxon>Pentapetalae</taxon>
        <taxon>rosids</taxon>
        <taxon>fabids</taxon>
        <taxon>Malpighiales</taxon>
        <taxon>Rhizophoraceae</taxon>
        <taxon>Rhizophora</taxon>
    </lineage>
</organism>
<reference evidence="1" key="1">
    <citation type="submission" date="2018-02" db="EMBL/GenBank/DDBJ databases">
        <title>Rhizophora mucronata_Transcriptome.</title>
        <authorList>
            <person name="Meera S.P."/>
            <person name="Sreeshan A."/>
            <person name="Augustine A."/>
        </authorList>
    </citation>
    <scope>NUCLEOTIDE SEQUENCE</scope>
    <source>
        <tissue evidence="1">Leaf</tissue>
    </source>
</reference>
<protein>
    <submittedName>
        <fullName evidence="1">Uncharacterized protein</fullName>
    </submittedName>
</protein>
<dbReference type="EMBL" id="GGEC01065095">
    <property type="protein sequence ID" value="MBX45579.1"/>
    <property type="molecule type" value="Transcribed_RNA"/>
</dbReference>